<dbReference type="SUPFAM" id="SSF51735">
    <property type="entry name" value="NAD(P)-binding Rossmann-fold domains"/>
    <property type="match status" value="1"/>
</dbReference>
<dbReference type="RefSeq" id="WP_086899278.1">
    <property type="nucleotide sequence ID" value="NZ_CP021358.1"/>
</dbReference>
<dbReference type="KEGG" id="kma:B9H00_02175"/>
<dbReference type="EMBL" id="CP021358">
    <property type="protein sequence ID" value="ART62023.1"/>
    <property type="molecule type" value="Genomic_DNA"/>
</dbReference>
<evidence type="ECO:0000313" key="2">
    <source>
        <dbReference type="Proteomes" id="UP000194457"/>
    </source>
</evidence>
<sequence>MLEHLPNQYTAVVTGGGGIGRALLERLHQDPRAGRLIAVTRHPERLKQETPLDTNRLEVVDADITTEQGLKTLSDYLTQTPIHLLFNTIGVLHSGQSDQSVAITPEKRLERLSFEALNHAFHVNAATAAMLISTLTDRLTHHPAIIATLSARVGSIGDNELGGWYAYRASKAALNMLIKTASVEFRRRNPQAILLCLHPGTTDTELSRPFQARVPEEKLFTPDFVAERLLEVIDRRTVEDSGAFYDWNDRPIEW</sequence>
<dbReference type="GO" id="GO:0016491">
    <property type="term" value="F:oxidoreductase activity"/>
    <property type="evidence" value="ECO:0007669"/>
    <property type="project" value="TreeGrafter"/>
</dbReference>
<gene>
    <name evidence="1" type="ORF">B9H00_02175</name>
</gene>
<dbReference type="Proteomes" id="UP000194457">
    <property type="component" value="Chromosome"/>
</dbReference>
<dbReference type="OrthoDB" id="9785826at2"/>
<organism evidence="1 2">
    <name type="scientific">Kushneria marisflavi</name>
    <dbReference type="NCBI Taxonomy" id="157779"/>
    <lineage>
        <taxon>Bacteria</taxon>
        <taxon>Pseudomonadati</taxon>
        <taxon>Pseudomonadota</taxon>
        <taxon>Gammaproteobacteria</taxon>
        <taxon>Oceanospirillales</taxon>
        <taxon>Halomonadaceae</taxon>
        <taxon>Kushneria</taxon>
    </lineage>
</organism>
<protein>
    <submittedName>
        <fullName evidence="1">Short-chain dehydrogenase</fullName>
    </submittedName>
</protein>
<accession>A0A240ULR8</accession>
<dbReference type="PANTHER" id="PTHR43544">
    <property type="entry name" value="SHORT-CHAIN DEHYDROGENASE/REDUCTASE"/>
    <property type="match status" value="1"/>
</dbReference>
<proteinExistence type="predicted"/>
<dbReference type="InterPro" id="IPR036291">
    <property type="entry name" value="NAD(P)-bd_dom_sf"/>
</dbReference>
<evidence type="ECO:0000313" key="1">
    <source>
        <dbReference type="EMBL" id="ART62023.1"/>
    </source>
</evidence>
<keyword evidence="2" id="KW-1185">Reference proteome</keyword>
<name>A0A240ULR8_9GAMM</name>
<dbReference type="AlphaFoldDB" id="A0A240ULR8"/>
<dbReference type="GO" id="GO:0005737">
    <property type="term" value="C:cytoplasm"/>
    <property type="evidence" value="ECO:0007669"/>
    <property type="project" value="TreeGrafter"/>
</dbReference>
<reference evidence="1 2" key="1">
    <citation type="submission" date="2017-05" db="EMBL/GenBank/DDBJ databases">
        <authorList>
            <person name="Song R."/>
            <person name="Chenine A.L."/>
            <person name="Ruprecht R.M."/>
        </authorList>
    </citation>
    <scope>NUCLEOTIDE SEQUENCE [LARGE SCALE GENOMIC DNA]</scope>
    <source>
        <strain evidence="1">SW32</strain>
    </source>
</reference>
<dbReference type="InterPro" id="IPR051468">
    <property type="entry name" value="Fungal_SecMetab_SDRs"/>
</dbReference>
<dbReference type="Pfam" id="PF00106">
    <property type="entry name" value="adh_short"/>
    <property type="match status" value="1"/>
</dbReference>
<dbReference type="PRINTS" id="PR00081">
    <property type="entry name" value="GDHRDH"/>
</dbReference>
<dbReference type="InterPro" id="IPR002347">
    <property type="entry name" value="SDR_fam"/>
</dbReference>
<dbReference type="PANTHER" id="PTHR43544:SF12">
    <property type="entry name" value="NAD(P)-BINDING ROSSMANN-FOLD SUPERFAMILY PROTEIN"/>
    <property type="match status" value="1"/>
</dbReference>
<dbReference type="Gene3D" id="3.40.50.720">
    <property type="entry name" value="NAD(P)-binding Rossmann-like Domain"/>
    <property type="match status" value="1"/>
</dbReference>